<name>A0A242NW41_9GAMM</name>
<protein>
    <recommendedName>
        <fullName evidence="3">Tyr recombinase domain-containing protein</fullName>
    </recommendedName>
</protein>
<evidence type="ECO:0000256" key="1">
    <source>
        <dbReference type="ARBA" id="ARBA00022908"/>
    </source>
</evidence>
<dbReference type="Gene3D" id="1.10.443.10">
    <property type="entry name" value="Intergrase catalytic core"/>
    <property type="match status" value="1"/>
</dbReference>
<organism evidence="4 5">
    <name type="scientific">Gilliamella apis</name>
    <dbReference type="NCBI Taxonomy" id="1970738"/>
    <lineage>
        <taxon>Bacteria</taxon>
        <taxon>Pseudomonadati</taxon>
        <taxon>Pseudomonadota</taxon>
        <taxon>Gammaproteobacteria</taxon>
        <taxon>Orbales</taxon>
        <taxon>Orbaceae</taxon>
        <taxon>Gilliamella</taxon>
    </lineage>
</organism>
<feature type="domain" description="Tyr recombinase" evidence="3">
    <location>
        <begin position="1"/>
        <end position="167"/>
    </location>
</feature>
<evidence type="ECO:0000313" key="4">
    <source>
        <dbReference type="EMBL" id="OTQ51198.1"/>
    </source>
</evidence>
<sequence>MCYKQEAQELLNNISIAWLRDVCLFALLTGARRTEILSMTRDKIDFQNKIAIVSNDIAKNEKARSLLLNDEAIELLKSRRLINKTYVFVNSNGNSMKDIDRRVFNQATESCAINDFTFHDLRHTWASWHVQRGTPLFTLKELGGWETLEMVQKYAHLNAGHLSQFSNAVTIWSQDENKDNQRLSLAAVNN</sequence>
<comment type="caution">
    <text evidence="4">The sequence shown here is derived from an EMBL/GenBank/DDBJ whole genome shotgun (WGS) entry which is preliminary data.</text>
</comment>
<dbReference type="OrthoDB" id="5589990at2"/>
<evidence type="ECO:0000313" key="5">
    <source>
        <dbReference type="Proteomes" id="UP000194968"/>
    </source>
</evidence>
<evidence type="ECO:0000256" key="2">
    <source>
        <dbReference type="ARBA" id="ARBA00023172"/>
    </source>
</evidence>
<dbReference type="InterPro" id="IPR050090">
    <property type="entry name" value="Tyrosine_recombinase_XerCD"/>
</dbReference>
<dbReference type="Pfam" id="PF00589">
    <property type="entry name" value="Phage_integrase"/>
    <property type="match status" value="1"/>
</dbReference>
<dbReference type="GO" id="GO:0003677">
    <property type="term" value="F:DNA binding"/>
    <property type="evidence" value="ECO:0007669"/>
    <property type="project" value="InterPro"/>
</dbReference>
<dbReference type="EMBL" id="NASK01000080">
    <property type="protein sequence ID" value="OTQ51198.1"/>
    <property type="molecule type" value="Genomic_DNA"/>
</dbReference>
<keyword evidence="1" id="KW-0229">DNA integration</keyword>
<dbReference type="SUPFAM" id="SSF56349">
    <property type="entry name" value="DNA breaking-rejoining enzymes"/>
    <property type="match status" value="1"/>
</dbReference>
<keyword evidence="2" id="KW-0233">DNA recombination</keyword>
<proteinExistence type="predicted"/>
<reference evidence="4 5" key="1">
    <citation type="submission" date="2017-03" db="EMBL/GenBank/DDBJ databases">
        <title>Comparative genomics of honeybee gut symbionts reveal geographically distinct and subgroup specific antibiotic resistance.</title>
        <authorList>
            <person name="Ludvigsen J."/>
            <person name="Porcellato D."/>
            <person name="Labee-Lund T.M."/>
            <person name="Amdam G.V."/>
            <person name="Rudi K."/>
        </authorList>
    </citation>
    <scope>NUCLEOTIDE SEQUENCE [LARGE SCALE GENOMIC DNA]</scope>
    <source>
        <strain evidence="4 5">A-4-12</strain>
    </source>
</reference>
<dbReference type="CDD" id="cd00796">
    <property type="entry name" value="INT_Rci_Hp1_C"/>
    <property type="match status" value="1"/>
</dbReference>
<dbReference type="Proteomes" id="UP000194968">
    <property type="component" value="Unassembled WGS sequence"/>
</dbReference>
<dbReference type="InterPro" id="IPR002104">
    <property type="entry name" value="Integrase_catalytic"/>
</dbReference>
<dbReference type="PANTHER" id="PTHR30349:SF64">
    <property type="entry name" value="PROPHAGE INTEGRASE INTD-RELATED"/>
    <property type="match status" value="1"/>
</dbReference>
<dbReference type="RefSeq" id="WP_086320169.1">
    <property type="nucleotide sequence ID" value="NZ_NASD01000020.1"/>
</dbReference>
<dbReference type="AlphaFoldDB" id="A0A242NW41"/>
<dbReference type="InterPro" id="IPR013762">
    <property type="entry name" value="Integrase-like_cat_sf"/>
</dbReference>
<dbReference type="PROSITE" id="PS51898">
    <property type="entry name" value="TYR_RECOMBINASE"/>
    <property type="match status" value="1"/>
</dbReference>
<evidence type="ECO:0000259" key="3">
    <source>
        <dbReference type="PROSITE" id="PS51898"/>
    </source>
</evidence>
<accession>A0A242NW41</accession>
<dbReference type="GO" id="GO:0015074">
    <property type="term" value="P:DNA integration"/>
    <property type="evidence" value="ECO:0007669"/>
    <property type="project" value="UniProtKB-KW"/>
</dbReference>
<dbReference type="GO" id="GO:0006310">
    <property type="term" value="P:DNA recombination"/>
    <property type="evidence" value="ECO:0007669"/>
    <property type="project" value="UniProtKB-KW"/>
</dbReference>
<gene>
    <name evidence="4" type="ORF">B6D06_03045</name>
</gene>
<dbReference type="PANTHER" id="PTHR30349">
    <property type="entry name" value="PHAGE INTEGRASE-RELATED"/>
    <property type="match status" value="1"/>
</dbReference>
<dbReference type="InterPro" id="IPR011010">
    <property type="entry name" value="DNA_brk_join_enz"/>
</dbReference>